<feature type="domain" description="HAMP" evidence="9">
    <location>
        <begin position="60"/>
        <end position="112"/>
    </location>
</feature>
<dbReference type="Gene3D" id="3.30.565.10">
    <property type="entry name" value="Histidine kinase-like ATPase, C-terminal domain"/>
    <property type="match status" value="1"/>
</dbReference>
<evidence type="ECO:0000259" key="8">
    <source>
        <dbReference type="PROSITE" id="PS50109"/>
    </source>
</evidence>
<dbReference type="Gene3D" id="6.10.340.10">
    <property type="match status" value="1"/>
</dbReference>
<dbReference type="InterPro" id="IPR004358">
    <property type="entry name" value="Sig_transdc_His_kin-like_C"/>
</dbReference>
<keyword evidence="7" id="KW-0812">Transmembrane</keyword>
<dbReference type="EC" id="2.7.13.3" evidence="3"/>
<dbReference type="PANTHER" id="PTHR43065">
    <property type="entry name" value="SENSOR HISTIDINE KINASE"/>
    <property type="match status" value="1"/>
</dbReference>
<feature type="non-terminal residue" evidence="10">
    <location>
        <position position="1"/>
    </location>
</feature>
<dbReference type="Gene3D" id="3.30.450.290">
    <property type="match status" value="1"/>
</dbReference>
<reference evidence="10" key="1">
    <citation type="submission" date="2020-07" db="EMBL/GenBank/DDBJ databases">
        <title>Huge and variable diversity of episymbiotic CPR bacteria and DPANN archaea in groundwater ecosystems.</title>
        <authorList>
            <person name="He C.Y."/>
            <person name="Keren R."/>
            <person name="Whittaker M."/>
            <person name="Farag I.F."/>
            <person name="Doudna J."/>
            <person name="Cate J.H.D."/>
            <person name="Banfield J.F."/>
        </authorList>
    </citation>
    <scope>NUCLEOTIDE SEQUENCE</scope>
    <source>
        <strain evidence="10">NC_groundwater_717_Ag_S-0.2um_59_8</strain>
    </source>
</reference>
<dbReference type="CDD" id="cd06225">
    <property type="entry name" value="HAMP"/>
    <property type="match status" value="1"/>
</dbReference>
<dbReference type="InterPro" id="IPR005467">
    <property type="entry name" value="His_kinase_dom"/>
</dbReference>
<dbReference type="GO" id="GO:0016020">
    <property type="term" value="C:membrane"/>
    <property type="evidence" value="ECO:0007669"/>
    <property type="project" value="UniProtKB-SubCell"/>
</dbReference>
<comment type="subcellular location">
    <subcellularLocation>
        <location evidence="2">Membrane</location>
    </subcellularLocation>
</comment>
<comment type="catalytic activity">
    <reaction evidence="1">
        <text>ATP + protein L-histidine = ADP + protein N-phospho-L-histidine.</text>
        <dbReference type="EC" id="2.7.13.3"/>
    </reaction>
</comment>
<feature type="domain" description="Histidine kinase" evidence="8">
    <location>
        <begin position="137"/>
        <end position="345"/>
    </location>
</feature>
<evidence type="ECO:0000256" key="2">
    <source>
        <dbReference type="ARBA" id="ARBA00004370"/>
    </source>
</evidence>
<dbReference type="Pfam" id="PF00512">
    <property type="entry name" value="HisKA"/>
    <property type="match status" value="1"/>
</dbReference>
<protein>
    <recommendedName>
        <fullName evidence="3">histidine kinase</fullName>
        <ecNumber evidence="3">2.7.13.3</ecNumber>
    </recommendedName>
</protein>
<evidence type="ECO:0000259" key="9">
    <source>
        <dbReference type="PROSITE" id="PS50885"/>
    </source>
</evidence>
<feature type="transmembrane region" description="Helical" evidence="7">
    <location>
        <begin position="38"/>
        <end position="58"/>
    </location>
</feature>
<dbReference type="GO" id="GO:0000155">
    <property type="term" value="F:phosphorelay sensor kinase activity"/>
    <property type="evidence" value="ECO:0007669"/>
    <property type="project" value="InterPro"/>
</dbReference>
<dbReference type="EMBL" id="JACPSX010000043">
    <property type="protein sequence ID" value="MBI3013951.1"/>
    <property type="molecule type" value="Genomic_DNA"/>
</dbReference>
<dbReference type="Gene3D" id="1.10.287.130">
    <property type="match status" value="1"/>
</dbReference>
<keyword evidence="7" id="KW-0472">Membrane</keyword>
<dbReference type="Pfam" id="PF00672">
    <property type="entry name" value="HAMP"/>
    <property type="match status" value="1"/>
</dbReference>
<comment type="caution">
    <text evidence="10">The sequence shown here is derived from an EMBL/GenBank/DDBJ whole genome shotgun (WGS) entry which is preliminary data.</text>
</comment>
<dbReference type="Pfam" id="PF02518">
    <property type="entry name" value="HATPase_c"/>
    <property type="match status" value="1"/>
</dbReference>
<evidence type="ECO:0000256" key="1">
    <source>
        <dbReference type="ARBA" id="ARBA00000085"/>
    </source>
</evidence>
<organism evidence="10 11">
    <name type="scientific">Tectimicrobiota bacterium</name>
    <dbReference type="NCBI Taxonomy" id="2528274"/>
    <lineage>
        <taxon>Bacteria</taxon>
        <taxon>Pseudomonadati</taxon>
        <taxon>Nitrospinota/Tectimicrobiota group</taxon>
        <taxon>Candidatus Tectimicrobiota</taxon>
    </lineage>
</organism>
<evidence type="ECO:0000256" key="7">
    <source>
        <dbReference type="SAM" id="Phobius"/>
    </source>
</evidence>
<dbReference type="InterPro" id="IPR003594">
    <property type="entry name" value="HATPase_dom"/>
</dbReference>
<evidence type="ECO:0000256" key="3">
    <source>
        <dbReference type="ARBA" id="ARBA00012438"/>
    </source>
</evidence>
<sequence length="362" mass="40480">NEERCFGCHNPAKKINGIISVDVSLAPIRTRINEVHKVLLPSAALTVVAVFLAIWFSLSRTVTQPISLLIKGMRRTETGDFSARISLPRRDELGQLAERFNTMGEKLSSARRELEQYHQQQMMRAEKMVSLGQLASSIAHEIKNPLAGISGAMQVLAAEFPKEHPNQVIVKEIRGQVDRLNQVVQNLLDFAKPSQPRFVEADIHEILARVLFLVKQQARELGIELQEQFGQDLPSLWVDEKQIQQVFLNVSLNALQAMGSGGKLTIRTLSRTADRVAVEFQDTGPGIPPEILNTVFQPFFTTKPKGTGLGLAIAQRIMREHGGEIRILSEPGKGTCFILLFSTQRRNGRVSLERQEEWHAAL</sequence>
<dbReference type="SUPFAM" id="SSF47384">
    <property type="entry name" value="Homodimeric domain of signal transducing histidine kinase"/>
    <property type="match status" value="1"/>
</dbReference>
<keyword evidence="7" id="KW-1133">Transmembrane helix</keyword>
<dbReference type="InterPro" id="IPR036097">
    <property type="entry name" value="HisK_dim/P_sf"/>
</dbReference>
<dbReference type="InterPro" id="IPR003661">
    <property type="entry name" value="HisK_dim/P_dom"/>
</dbReference>
<dbReference type="PRINTS" id="PR00344">
    <property type="entry name" value="BCTRLSENSOR"/>
</dbReference>
<evidence type="ECO:0000256" key="5">
    <source>
        <dbReference type="ARBA" id="ARBA00022679"/>
    </source>
</evidence>
<evidence type="ECO:0000313" key="11">
    <source>
        <dbReference type="Proteomes" id="UP000741360"/>
    </source>
</evidence>
<dbReference type="SUPFAM" id="SSF55874">
    <property type="entry name" value="ATPase domain of HSP90 chaperone/DNA topoisomerase II/histidine kinase"/>
    <property type="match status" value="1"/>
</dbReference>
<dbReference type="AlphaFoldDB" id="A0A932GMY1"/>
<keyword evidence="5" id="KW-0808">Transferase</keyword>
<evidence type="ECO:0000256" key="4">
    <source>
        <dbReference type="ARBA" id="ARBA00022553"/>
    </source>
</evidence>
<dbReference type="CDD" id="cd00082">
    <property type="entry name" value="HisKA"/>
    <property type="match status" value="1"/>
</dbReference>
<dbReference type="PANTHER" id="PTHR43065:SF42">
    <property type="entry name" value="TWO-COMPONENT SENSOR PPRA"/>
    <property type="match status" value="1"/>
</dbReference>
<evidence type="ECO:0000256" key="6">
    <source>
        <dbReference type="ARBA" id="ARBA00022777"/>
    </source>
</evidence>
<dbReference type="Proteomes" id="UP000741360">
    <property type="component" value="Unassembled WGS sequence"/>
</dbReference>
<evidence type="ECO:0000313" key="10">
    <source>
        <dbReference type="EMBL" id="MBI3013951.1"/>
    </source>
</evidence>
<keyword evidence="4" id="KW-0597">Phosphoprotein</keyword>
<dbReference type="PROSITE" id="PS50109">
    <property type="entry name" value="HIS_KIN"/>
    <property type="match status" value="1"/>
</dbReference>
<dbReference type="InterPro" id="IPR003660">
    <property type="entry name" value="HAMP_dom"/>
</dbReference>
<gene>
    <name evidence="10" type="ORF">HYY65_02540</name>
</gene>
<name>A0A932GMY1_UNCTE</name>
<proteinExistence type="predicted"/>
<accession>A0A932GMY1</accession>
<dbReference type="InterPro" id="IPR036890">
    <property type="entry name" value="HATPase_C_sf"/>
</dbReference>
<dbReference type="SMART" id="SM00304">
    <property type="entry name" value="HAMP"/>
    <property type="match status" value="1"/>
</dbReference>
<dbReference type="SMART" id="SM00387">
    <property type="entry name" value="HATPase_c"/>
    <property type="match status" value="1"/>
</dbReference>
<dbReference type="SMART" id="SM00388">
    <property type="entry name" value="HisKA"/>
    <property type="match status" value="1"/>
</dbReference>
<dbReference type="PROSITE" id="PS50885">
    <property type="entry name" value="HAMP"/>
    <property type="match status" value="1"/>
</dbReference>
<dbReference type="SUPFAM" id="SSF158472">
    <property type="entry name" value="HAMP domain-like"/>
    <property type="match status" value="1"/>
</dbReference>
<keyword evidence="6" id="KW-0418">Kinase</keyword>